<dbReference type="Proteomes" id="UP001370348">
    <property type="component" value="Chromosome"/>
</dbReference>
<dbReference type="EMBL" id="CP089984">
    <property type="protein sequence ID" value="WXB17474.1"/>
    <property type="molecule type" value="Genomic_DNA"/>
</dbReference>
<feature type="chain" id="PRO_5047353582" description="Cytochrome c domain-containing protein" evidence="2">
    <location>
        <begin position="27"/>
        <end position="152"/>
    </location>
</feature>
<evidence type="ECO:0000313" key="3">
    <source>
        <dbReference type="EMBL" id="WXB17474.1"/>
    </source>
</evidence>
<feature type="region of interest" description="Disordered" evidence="1">
    <location>
        <begin position="29"/>
        <end position="59"/>
    </location>
</feature>
<feature type="signal peptide" evidence="2">
    <location>
        <begin position="1"/>
        <end position="26"/>
    </location>
</feature>
<accession>A0ABZ2M5V0</accession>
<proteinExistence type="predicted"/>
<feature type="compositionally biased region" description="Polar residues" evidence="1">
    <location>
        <begin position="29"/>
        <end position="42"/>
    </location>
</feature>
<dbReference type="PROSITE" id="PS51257">
    <property type="entry name" value="PROKAR_LIPOPROTEIN"/>
    <property type="match status" value="1"/>
</dbReference>
<sequence length="152" mass="16182">MRFRSSNAMLAYITAVAALVSLGLQACSSDSGGKNDPPQNNPGDAGNPQPTKDGGVPASCTTVVEAPTVCPDPKPRYADVEPIFNKRCVSVCHSGTKPGIWSLADYGHVVDWADTIRSELLDCAMPPPDASAGFTKEEKLAILTWLRCDHPR</sequence>
<keyword evidence="4" id="KW-1185">Reference proteome</keyword>
<name>A0ABZ2M5V0_9BACT</name>
<dbReference type="RefSeq" id="WP_394827108.1">
    <property type="nucleotide sequence ID" value="NZ_CP089984.1"/>
</dbReference>
<evidence type="ECO:0000256" key="2">
    <source>
        <dbReference type="SAM" id="SignalP"/>
    </source>
</evidence>
<gene>
    <name evidence="3" type="ORF">LZC94_09370</name>
</gene>
<organism evidence="3 4">
    <name type="scientific">Pendulispora albinea</name>
    <dbReference type="NCBI Taxonomy" id="2741071"/>
    <lineage>
        <taxon>Bacteria</taxon>
        <taxon>Pseudomonadati</taxon>
        <taxon>Myxococcota</taxon>
        <taxon>Myxococcia</taxon>
        <taxon>Myxococcales</taxon>
        <taxon>Sorangiineae</taxon>
        <taxon>Pendulisporaceae</taxon>
        <taxon>Pendulispora</taxon>
    </lineage>
</organism>
<protein>
    <recommendedName>
        <fullName evidence="5">Cytochrome c domain-containing protein</fullName>
    </recommendedName>
</protein>
<evidence type="ECO:0000313" key="4">
    <source>
        <dbReference type="Proteomes" id="UP001370348"/>
    </source>
</evidence>
<evidence type="ECO:0000256" key="1">
    <source>
        <dbReference type="SAM" id="MobiDB-lite"/>
    </source>
</evidence>
<keyword evidence="2" id="KW-0732">Signal</keyword>
<evidence type="ECO:0008006" key="5">
    <source>
        <dbReference type="Google" id="ProtNLM"/>
    </source>
</evidence>
<reference evidence="3 4" key="1">
    <citation type="submission" date="2021-12" db="EMBL/GenBank/DDBJ databases">
        <title>Discovery of the Pendulisporaceae a myxobacterial family with distinct sporulation behavior and unique specialized metabolism.</title>
        <authorList>
            <person name="Garcia R."/>
            <person name="Popoff A."/>
            <person name="Bader C.D."/>
            <person name="Loehr J."/>
            <person name="Walesch S."/>
            <person name="Walt C."/>
            <person name="Boldt J."/>
            <person name="Bunk B."/>
            <person name="Haeckl F.J.F.P.J."/>
            <person name="Gunesch A.P."/>
            <person name="Birkelbach J."/>
            <person name="Nuebel U."/>
            <person name="Pietschmann T."/>
            <person name="Bach T."/>
            <person name="Mueller R."/>
        </authorList>
    </citation>
    <scope>NUCLEOTIDE SEQUENCE [LARGE SCALE GENOMIC DNA]</scope>
    <source>
        <strain evidence="3 4">MSr11954</strain>
    </source>
</reference>